<dbReference type="eggNOG" id="COG2017">
    <property type="taxonomic scope" value="Bacteria"/>
</dbReference>
<dbReference type="AlphaFoldDB" id="V6YZ57"/>
<comment type="caution">
    <text evidence="4">The sequence shown here is derived from an EMBL/GenBank/DDBJ whole genome shotgun (WGS) entry which is preliminary data.</text>
</comment>
<dbReference type="PROSITE" id="PS00545">
    <property type="entry name" value="ALDOSE_1_EPIMERASE"/>
    <property type="match status" value="1"/>
</dbReference>
<protein>
    <recommendedName>
        <fullName evidence="1">Aldose 1-epimerase</fullName>
    </recommendedName>
    <alternativeName>
        <fullName evidence="3">Galactose mutarotase</fullName>
    </alternativeName>
    <alternativeName>
        <fullName evidence="2">Type-1 mutarotase</fullName>
    </alternativeName>
</protein>
<dbReference type="EMBL" id="ANQC01000020">
    <property type="protein sequence ID" value="ESV53907.1"/>
    <property type="molecule type" value="Genomic_DNA"/>
</dbReference>
<reference evidence="4 5" key="1">
    <citation type="submission" date="2013-05" db="EMBL/GenBank/DDBJ databases">
        <authorList>
            <person name="Richards V.P."/>
            <person name="Durkin S.A.S."/>
            <person name="Kim M."/>
            <person name="Pavinski Bitar P.D."/>
            <person name="Stanhope M.J."/>
            <person name="Town C.D."/>
            <person name="Venter J.C."/>
        </authorList>
    </citation>
    <scope>NUCLEOTIDE SEQUENCE [LARGE SCALE GENOMIC DNA]</scope>
    <source>
        <strain evidence="4 5">LMG 14747</strain>
    </source>
</reference>
<accession>V6YZ57</accession>
<dbReference type="PANTHER" id="PTHR10091">
    <property type="entry name" value="ALDOSE-1-EPIMERASE"/>
    <property type="match status" value="1"/>
</dbReference>
<dbReference type="GO" id="GO:0030246">
    <property type="term" value="F:carbohydrate binding"/>
    <property type="evidence" value="ECO:0007669"/>
    <property type="project" value="InterPro"/>
</dbReference>
<gene>
    <name evidence="4" type="ORF">SAG0136_01240</name>
</gene>
<evidence type="ECO:0000256" key="1">
    <source>
        <dbReference type="ARBA" id="ARBA00014165"/>
    </source>
</evidence>
<proteinExistence type="predicted"/>
<dbReference type="GO" id="GO:0004034">
    <property type="term" value="F:aldose 1-epimerase activity"/>
    <property type="evidence" value="ECO:0007669"/>
    <property type="project" value="TreeGrafter"/>
</dbReference>
<dbReference type="Gene3D" id="2.70.98.10">
    <property type="match status" value="1"/>
</dbReference>
<dbReference type="GO" id="GO:0033499">
    <property type="term" value="P:galactose catabolic process via UDP-galactose, Leloir pathway"/>
    <property type="evidence" value="ECO:0007669"/>
    <property type="project" value="TreeGrafter"/>
</dbReference>
<evidence type="ECO:0000256" key="2">
    <source>
        <dbReference type="ARBA" id="ARBA00032300"/>
    </source>
</evidence>
<sequence>MPLISLQTRILNGNNIAKSGKTDLAFLFVRLTKMREYILENDHVRVTFLDYGGTITSIVKKSNGTNYVLSYLNLKDYENNPYYFGTTIGRTSGRTYPPRYKKYNGEEITLDINEGDLNLHGGCEGLHKKYWNVNHISKEIYELSYIDSDYHYEEMLLRIRYRLIENSLIIEYFGKSDEPTICNLTNHTYFNLNRDKRQGIENHWLKISPSKIQIIDEKFVPTEEYSDMTSKCYKAYNFENLKQVNEAFRLPTDLSRICAEGIDLAYVFESRNPEIILQSENKENTLKITTDRECAVVYSLNKVNERCKVRDGGLVTKYGGITFEMQERPNYLNTKDDYFIRYYHSLTKYTIE</sequence>
<dbReference type="GO" id="GO:0006006">
    <property type="term" value="P:glucose metabolic process"/>
    <property type="evidence" value="ECO:0007669"/>
    <property type="project" value="TreeGrafter"/>
</dbReference>
<evidence type="ECO:0000313" key="5">
    <source>
        <dbReference type="Proteomes" id="UP000018482"/>
    </source>
</evidence>
<dbReference type="PANTHER" id="PTHR10091:SF0">
    <property type="entry name" value="GALACTOSE MUTAROTASE"/>
    <property type="match status" value="1"/>
</dbReference>
<dbReference type="Proteomes" id="UP000018482">
    <property type="component" value="Unassembled WGS sequence"/>
</dbReference>
<name>V6YZ57_STRAG</name>
<organism evidence="4 5">
    <name type="scientific">Streptococcus agalactiae LMG 14747</name>
    <dbReference type="NCBI Taxonomy" id="1154860"/>
    <lineage>
        <taxon>Bacteria</taxon>
        <taxon>Bacillati</taxon>
        <taxon>Bacillota</taxon>
        <taxon>Bacilli</taxon>
        <taxon>Lactobacillales</taxon>
        <taxon>Streptococcaceae</taxon>
        <taxon>Streptococcus</taxon>
    </lineage>
</organism>
<dbReference type="InterPro" id="IPR018052">
    <property type="entry name" value="Ald1_epimerase_CS"/>
</dbReference>
<dbReference type="SUPFAM" id="SSF74650">
    <property type="entry name" value="Galactose mutarotase-like"/>
    <property type="match status" value="1"/>
</dbReference>
<evidence type="ECO:0000313" key="4">
    <source>
        <dbReference type="EMBL" id="ESV53907.1"/>
    </source>
</evidence>
<dbReference type="InterPro" id="IPR008183">
    <property type="entry name" value="Aldose_1/G6P_1-epimerase"/>
</dbReference>
<evidence type="ECO:0000256" key="3">
    <source>
        <dbReference type="ARBA" id="ARBA00033373"/>
    </source>
</evidence>
<dbReference type="Pfam" id="PF01263">
    <property type="entry name" value="Aldose_epim"/>
    <property type="match status" value="1"/>
</dbReference>
<dbReference type="InterPro" id="IPR011013">
    <property type="entry name" value="Gal_mutarotase_sf_dom"/>
</dbReference>
<dbReference type="InterPro" id="IPR014718">
    <property type="entry name" value="GH-type_carb-bd"/>
</dbReference>
<dbReference type="GO" id="GO:0005737">
    <property type="term" value="C:cytoplasm"/>
    <property type="evidence" value="ECO:0007669"/>
    <property type="project" value="TreeGrafter"/>
</dbReference>